<comment type="caution">
    <text evidence="4">The sequence shown here is derived from an EMBL/GenBank/DDBJ whole genome shotgun (WGS) entry which is preliminary data.</text>
</comment>
<evidence type="ECO:0000313" key="5">
    <source>
        <dbReference type="Proteomes" id="UP000289738"/>
    </source>
</evidence>
<reference evidence="4 5" key="1">
    <citation type="submission" date="2019-01" db="EMBL/GenBank/DDBJ databases">
        <title>Sequencing of cultivated peanut Arachis hypogaea provides insights into genome evolution and oil improvement.</title>
        <authorList>
            <person name="Chen X."/>
        </authorList>
    </citation>
    <scope>NUCLEOTIDE SEQUENCE [LARGE SCALE GENOMIC DNA]</scope>
    <source>
        <strain evidence="5">cv. Fuhuasheng</strain>
        <tissue evidence="4">Leaves</tissue>
    </source>
</reference>
<keyword evidence="1" id="KW-0175">Coiled coil</keyword>
<keyword evidence="5" id="KW-1185">Reference proteome</keyword>
<organism evidence="4 5">
    <name type="scientific">Arachis hypogaea</name>
    <name type="common">Peanut</name>
    <dbReference type="NCBI Taxonomy" id="3818"/>
    <lineage>
        <taxon>Eukaryota</taxon>
        <taxon>Viridiplantae</taxon>
        <taxon>Streptophyta</taxon>
        <taxon>Embryophyta</taxon>
        <taxon>Tracheophyta</taxon>
        <taxon>Spermatophyta</taxon>
        <taxon>Magnoliopsida</taxon>
        <taxon>eudicotyledons</taxon>
        <taxon>Gunneridae</taxon>
        <taxon>Pentapetalae</taxon>
        <taxon>rosids</taxon>
        <taxon>fabids</taxon>
        <taxon>Fabales</taxon>
        <taxon>Fabaceae</taxon>
        <taxon>Papilionoideae</taxon>
        <taxon>50 kb inversion clade</taxon>
        <taxon>dalbergioids sensu lato</taxon>
        <taxon>Dalbergieae</taxon>
        <taxon>Pterocarpus clade</taxon>
        <taxon>Arachis</taxon>
    </lineage>
</organism>
<feature type="coiled-coil region" evidence="1">
    <location>
        <begin position="5"/>
        <end position="45"/>
    </location>
</feature>
<name>A0A445B788_ARAHY</name>
<dbReference type="InterPro" id="IPR011320">
    <property type="entry name" value="RNase_H1_N"/>
</dbReference>
<evidence type="ECO:0000256" key="1">
    <source>
        <dbReference type="SAM" id="Coils"/>
    </source>
</evidence>
<dbReference type="EMBL" id="SDMP01000010">
    <property type="protein sequence ID" value="RYR34537.1"/>
    <property type="molecule type" value="Genomic_DNA"/>
</dbReference>
<sequence length="460" mass="53095">MEFIVNTMNQEIQKLEQELEKCNHCQQLRAQIQSIKKAMEAMKVTQQATLPTSIPMLTTPSEFSQLSVVDQPQSKLIFSEKIPENKTLAEIVKKSTQDKKYYVIYNGPMKGVYDDWAKAAPFTHQPRTIHKGGFLTIEEAKESLREYEVLHPEQILKRAEKAPVQIQRTAQAQRTGLMKNIPTRAEINDKKRVCRSNCRETLNLVLNWTLDKRATLGYYPINKEQLTNLVIFPEASPSDTYQFFQYGLIDTILIFDNLNIIKEFPAGFIDAVKKFKNMIDTREPRDISLKFTSSQPIFNEEGECLIPAFQIVFMSVFPGDFQPIEQVQDLSIYNDEGRLASTLARVFERAQKINKESRTRINYKSRNTLIVSSKRNQIESREMRLLVDFESAFYNFSGLLEKLPDGIRRNLCHLLKDKEDHRCQLCTSEMSEESNNAEDPTHVGKEKDETSESSINIIVE</sequence>
<gene>
    <name evidence="4" type="ORF">Ahy_A10g049488</name>
</gene>
<feature type="region of interest" description="Disordered" evidence="2">
    <location>
        <begin position="429"/>
        <end position="460"/>
    </location>
</feature>
<proteinExistence type="predicted"/>
<evidence type="ECO:0000259" key="3">
    <source>
        <dbReference type="Pfam" id="PF01693"/>
    </source>
</evidence>
<dbReference type="Proteomes" id="UP000289738">
    <property type="component" value="Chromosome A10"/>
</dbReference>
<feature type="compositionally biased region" description="Basic and acidic residues" evidence="2">
    <location>
        <begin position="439"/>
        <end position="450"/>
    </location>
</feature>
<dbReference type="InterPro" id="IPR009027">
    <property type="entry name" value="Ribosomal_bL9/RNase_H1_N"/>
</dbReference>
<dbReference type="SUPFAM" id="SSF55658">
    <property type="entry name" value="L9 N-domain-like"/>
    <property type="match status" value="1"/>
</dbReference>
<dbReference type="AlphaFoldDB" id="A0A445B788"/>
<accession>A0A445B788</accession>
<protein>
    <recommendedName>
        <fullName evidence="3">Ribonuclease H1 N-terminal domain-containing protein</fullName>
    </recommendedName>
</protein>
<dbReference type="Pfam" id="PF01693">
    <property type="entry name" value="Cauli_VI"/>
    <property type="match status" value="1"/>
</dbReference>
<feature type="domain" description="Ribonuclease H1 N-terminal" evidence="3">
    <location>
        <begin position="100"/>
        <end position="142"/>
    </location>
</feature>
<evidence type="ECO:0000313" key="4">
    <source>
        <dbReference type="EMBL" id="RYR34537.1"/>
    </source>
</evidence>
<evidence type="ECO:0000256" key="2">
    <source>
        <dbReference type="SAM" id="MobiDB-lite"/>
    </source>
</evidence>